<keyword evidence="2" id="KW-1185">Reference proteome</keyword>
<protein>
    <recommendedName>
        <fullName evidence="3">Transcription factor domain-containing protein</fullName>
    </recommendedName>
</protein>
<reference evidence="1 2" key="1">
    <citation type="journal article" date="2016" name="BMC Genomics">
        <title>Comparative genomic and transcriptomic analyses of the Fuzhuan brick tea-fermentation fungus Aspergillus cristatus.</title>
        <authorList>
            <person name="Ge Y."/>
            <person name="Wang Y."/>
            <person name="Liu Y."/>
            <person name="Tan Y."/>
            <person name="Ren X."/>
            <person name="Zhang X."/>
            <person name="Hyde K.D."/>
            <person name="Liu Y."/>
            <person name="Liu Z."/>
        </authorList>
    </citation>
    <scope>NUCLEOTIDE SEQUENCE [LARGE SCALE GENOMIC DNA]</scope>
    <source>
        <strain evidence="1 2">GZAAS20.1005</strain>
    </source>
</reference>
<dbReference type="VEuPathDB" id="FungiDB:SI65_03846"/>
<comment type="caution">
    <text evidence="1">The sequence shown here is derived from an EMBL/GenBank/DDBJ whole genome shotgun (WGS) entry which is preliminary data.</text>
</comment>
<dbReference type="OrthoDB" id="4159781at2759"/>
<dbReference type="EMBL" id="JXNT01000003">
    <property type="protein sequence ID" value="ODM20793.1"/>
    <property type="molecule type" value="Genomic_DNA"/>
</dbReference>
<proteinExistence type="predicted"/>
<dbReference type="InterPro" id="IPR021858">
    <property type="entry name" value="Fun_TF"/>
</dbReference>
<evidence type="ECO:0000313" key="2">
    <source>
        <dbReference type="Proteomes" id="UP000094569"/>
    </source>
</evidence>
<name>A0A1E3BIJ6_ASPCR</name>
<evidence type="ECO:0000313" key="1">
    <source>
        <dbReference type="EMBL" id="ODM20793.1"/>
    </source>
</evidence>
<gene>
    <name evidence="1" type="ORF">SI65_03846</name>
</gene>
<organism evidence="1 2">
    <name type="scientific">Aspergillus cristatus</name>
    <name type="common">Chinese Fuzhuan brick tea-fermentation fungus</name>
    <name type="synonym">Eurotium cristatum</name>
    <dbReference type="NCBI Taxonomy" id="573508"/>
    <lineage>
        <taxon>Eukaryota</taxon>
        <taxon>Fungi</taxon>
        <taxon>Dikarya</taxon>
        <taxon>Ascomycota</taxon>
        <taxon>Pezizomycotina</taxon>
        <taxon>Eurotiomycetes</taxon>
        <taxon>Eurotiomycetidae</taxon>
        <taxon>Eurotiales</taxon>
        <taxon>Aspergillaceae</taxon>
        <taxon>Aspergillus</taxon>
        <taxon>Aspergillus subgen. Aspergillus</taxon>
    </lineage>
</organism>
<evidence type="ECO:0008006" key="3">
    <source>
        <dbReference type="Google" id="ProtNLM"/>
    </source>
</evidence>
<dbReference type="Pfam" id="PF11951">
    <property type="entry name" value="Fungal_trans_2"/>
    <property type="match status" value="1"/>
</dbReference>
<sequence length="308" mass="34377">MDHIFINIKEPSDALQLAKKTTVRSHVARRQWKAHAETNKDRKRKREEHLPLQIELDCSGLMNNEQPPQLSIVPEGEDENHTAQTQYPGQTTTAATFMLPSIPMMIGGLRVDPFRSYPIEFRSFLLYLVDHYLVSMAVDIPELDQPGNRGLLRTRWFPLVMTEPSLFLVIMLIAASHYASVQHNTNELRLNLLSMRVEAVQSINQSLAKQHGTINDALVGAIAKMASYEAMFGNVDTYGVHMQGLRQIVNLRGGLDGLGLGGLLRRIVVWIDRNGAFLNGSMLYFPGATFVPGQPLPDPNPGHFLGAS</sequence>
<dbReference type="Proteomes" id="UP000094569">
    <property type="component" value="Unassembled WGS sequence"/>
</dbReference>
<dbReference type="STRING" id="573508.A0A1E3BIJ6"/>
<dbReference type="PANTHER" id="PTHR37540">
    <property type="entry name" value="TRANSCRIPTION FACTOR (ACR-2), PUTATIVE-RELATED-RELATED"/>
    <property type="match status" value="1"/>
</dbReference>
<dbReference type="AlphaFoldDB" id="A0A1E3BIJ6"/>
<dbReference type="PANTHER" id="PTHR37540:SF10">
    <property type="entry name" value="SIGMA-70 REGION 2 FAMILY PROTEIN"/>
    <property type="match status" value="1"/>
</dbReference>
<accession>A0A1E3BIJ6</accession>